<name>A0A9X2ICT9_9ACTN</name>
<organism evidence="6 7">
    <name type="scientific">Nocardioides bruguierae</name>
    <dbReference type="NCBI Taxonomy" id="2945102"/>
    <lineage>
        <taxon>Bacteria</taxon>
        <taxon>Bacillati</taxon>
        <taxon>Actinomycetota</taxon>
        <taxon>Actinomycetes</taxon>
        <taxon>Propionibacteriales</taxon>
        <taxon>Nocardioidaceae</taxon>
        <taxon>Nocardioides</taxon>
    </lineage>
</organism>
<evidence type="ECO:0000313" key="6">
    <source>
        <dbReference type="EMBL" id="MCM0619056.1"/>
    </source>
</evidence>
<proteinExistence type="inferred from homology"/>
<dbReference type="InterPro" id="IPR011703">
    <property type="entry name" value="ATPase_AAA-3"/>
</dbReference>
<sequence>MTLAEVSARARAVLAEVDRVVLGKEQPLRLVLAGVLAGGHVLLEDLPGLGKTLAARSLARALGLDFARAQFTPDLLPADLTGSFVYDPRASSFSFRQGPLFTQLLLADEINRTPPKTQAALLEAMQERQVTIEGETFALPAPFHVLATANPIEQEGTYPLPEAQLDRFLLRVSFGYPARSEEEQLVTARLDRRREEVDVATVVDADGLLALQQRVEAVAVDPSIVAYCVALVTATREHPDLLTGASPRGSLALALVGRALALVSGRDYVVPEDVKEAAEAVLAHRLVLRPELWMSEASPQRVVRDLLARVPAPAGQPGAVG</sequence>
<dbReference type="InterPro" id="IPR027417">
    <property type="entry name" value="P-loop_NTPase"/>
</dbReference>
<dbReference type="InterPro" id="IPR041628">
    <property type="entry name" value="ChlI/MoxR_AAA_lid"/>
</dbReference>
<dbReference type="EMBL" id="JAMOIL010000001">
    <property type="protein sequence ID" value="MCM0619056.1"/>
    <property type="molecule type" value="Genomic_DNA"/>
</dbReference>
<reference evidence="6" key="1">
    <citation type="submission" date="2022-05" db="EMBL/GenBank/DDBJ databases">
        <authorList>
            <person name="Tuo L."/>
        </authorList>
    </citation>
    <scope>NUCLEOTIDE SEQUENCE</scope>
    <source>
        <strain evidence="6">BSK12Z-4</strain>
    </source>
</reference>
<evidence type="ECO:0000256" key="3">
    <source>
        <dbReference type="ARBA" id="ARBA00061607"/>
    </source>
</evidence>
<keyword evidence="7" id="KW-1185">Reference proteome</keyword>
<keyword evidence="1" id="KW-0547">Nucleotide-binding</keyword>
<protein>
    <submittedName>
        <fullName evidence="6">MoxR family ATPase</fullName>
    </submittedName>
</protein>
<evidence type="ECO:0000259" key="4">
    <source>
        <dbReference type="Pfam" id="PF07726"/>
    </source>
</evidence>
<dbReference type="Proteomes" id="UP001139485">
    <property type="component" value="Unassembled WGS sequence"/>
</dbReference>
<dbReference type="PANTHER" id="PTHR42759">
    <property type="entry name" value="MOXR FAMILY PROTEIN"/>
    <property type="match status" value="1"/>
</dbReference>
<dbReference type="PANTHER" id="PTHR42759:SF5">
    <property type="entry name" value="METHANOL DEHYDROGENASE REGULATOR"/>
    <property type="match status" value="1"/>
</dbReference>
<dbReference type="Gene3D" id="1.10.8.80">
    <property type="entry name" value="Magnesium chelatase subunit I, C-Terminal domain"/>
    <property type="match status" value="1"/>
</dbReference>
<dbReference type="FunFam" id="3.40.50.300:FF:000640">
    <property type="entry name" value="MoxR family ATPase"/>
    <property type="match status" value="1"/>
</dbReference>
<evidence type="ECO:0000259" key="5">
    <source>
        <dbReference type="Pfam" id="PF17863"/>
    </source>
</evidence>
<dbReference type="GO" id="GO:0016887">
    <property type="term" value="F:ATP hydrolysis activity"/>
    <property type="evidence" value="ECO:0007669"/>
    <property type="project" value="InterPro"/>
</dbReference>
<evidence type="ECO:0000256" key="2">
    <source>
        <dbReference type="ARBA" id="ARBA00022840"/>
    </source>
</evidence>
<dbReference type="Gene3D" id="3.40.50.300">
    <property type="entry name" value="P-loop containing nucleotide triphosphate hydrolases"/>
    <property type="match status" value="1"/>
</dbReference>
<dbReference type="Pfam" id="PF17863">
    <property type="entry name" value="AAA_lid_2"/>
    <property type="match status" value="1"/>
</dbReference>
<feature type="domain" description="ChlI/MoxR AAA lid" evidence="5">
    <location>
        <begin position="234"/>
        <end position="305"/>
    </location>
</feature>
<gene>
    <name evidence="6" type="ORF">M8330_01955</name>
</gene>
<dbReference type="Pfam" id="PF07726">
    <property type="entry name" value="AAA_3"/>
    <property type="match status" value="1"/>
</dbReference>
<dbReference type="InterPro" id="IPR050764">
    <property type="entry name" value="CbbQ/NirQ/NorQ/GpvN"/>
</dbReference>
<evidence type="ECO:0000256" key="1">
    <source>
        <dbReference type="ARBA" id="ARBA00022741"/>
    </source>
</evidence>
<dbReference type="AlphaFoldDB" id="A0A9X2ICT9"/>
<dbReference type="PIRSF" id="PIRSF002849">
    <property type="entry name" value="AAA_ATPase_chaperone_MoxR_prd"/>
    <property type="match status" value="1"/>
</dbReference>
<keyword evidence="2" id="KW-0067">ATP-binding</keyword>
<accession>A0A9X2ICT9</accession>
<comment type="caution">
    <text evidence="6">The sequence shown here is derived from an EMBL/GenBank/DDBJ whole genome shotgun (WGS) entry which is preliminary data.</text>
</comment>
<dbReference type="GO" id="GO:0005524">
    <property type="term" value="F:ATP binding"/>
    <property type="evidence" value="ECO:0007669"/>
    <property type="project" value="UniProtKB-KW"/>
</dbReference>
<dbReference type="CDD" id="cd00009">
    <property type="entry name" value="AAA"/>
    <property type="match status" value="1"/>
</dbReference>
<comment type="similarity">
    <text evidence="3">Belongs to the MoxR family.</text>
</comment>
<dbReference type="SUPFAM" id="SSF52540">
    <property type="entry name" value="P-loop containing nucleoside triphosphate hydrolases"/>
    <property type="match status" value="1"/>
</dbReference>
<feature type="domain" description="ATPase AAA-3" evidence="4">
    <location>
        <begin position="40"/>
        <end position="170"/>
    </location>
</feature>
<evidence type="ECO:0000313" key="7">
    <source>
        <dbReference type="Proteomes" id="UP001139485"/>
    </source>
</evidence>